<evidence type="ECO:0000313" key="1">
    <source>
        <dbReference type="EMBL" id="BBP00209.1"/>
    </source>
</evidence>
<evidence type="ECO:0008006" key="3">
    <source>
        <dbReference type="Google" id="ProtNLM"/>
    </source>
</evidence>
<protein>
    <recommendedName>
        <fullName evidence="3">Lipoprotein</fullName>
    </recommendedName>
</protein>
<gene>
    <name evidence="1" type="ORF">SFSGTM_09170</name>
</gene>
<name>A0A809REK0_9PROT</name>
<reference evidence="2" key="1">
    <citation type="submission" date="2019-11" db="EMBL/GenBank/DDBJ databases">
        <title>Isolation and characterization of a novel species in the genus Sulfuriferula.</title>
        <authorList>
            <person name="Mochizuki J."/>
            <person name="Kojima H."/>
            <person name="Fukui M."/>
        </authorList>
    </citation>
    <scope>NUCLEOTIDE SEQUENCE [LARGE SCALE GENOMIC DNA]</scope>
    <source>
        <strain evidence="2">SGTM</strain>
    </source>
</reference>
<dbReference type="KEGG" id="sniv:SFSGTM_09170"/>
<evidence type="ECO:0000313" key="2">
    <source>
        <dbReference type="Proteomes" id="UP000463939"/>
    </source>
</evidence>
<organism evidence="1 2">
    <name type="scientific">Sulfuriferula nivalis</name>
    <dbReference type="NCBI Taxonomy" id="2675298"/>
    <lineage>
        <taxon>Bacteria</taxon>
        <taxon>Pseudomonadati</taxon>
        <taxon>Pseudomonadota</taxon>
        <taxon>Betaproteobacteria</taxon>
        <taxon>Nitrosomonadales</taxon>
        <taxon>Sulfuricellaceae</taxon>
        <taxon>Sulfuriferula</taxon>
    </lineage>
</organism>
<dbReference type="RefSeq" id="WP_162084163.1">
    <property type="nucleotide sequence ID" value="NZ_AP021881.1"/>
</dbReference>
<dbReference type="Proteomes" id="UP000463939">
    <property type="component" value="Chromosome"/>
</dbReference>
<keyword evidence="2" id="KW-1185">Reference proteome</keyword>
<accession>A0A809REK0</accession>
<dbReference type="EMBL" id="AP021881">
    <property type="protein sequence ID" value="BBP00209.1"/>
    <property type="molecule type" value="Genomic_DNA"/>
</dbReference>
<dbReference type="PROSITE" id="PS51257">
    <property type="entry name" value="PROKAR_LIPOPROTEIN"/>
    <property type="match status" value="1"/>
</dbReference>
<proteinExistence type="predicted"/>
<dbReference type="AlphaFoldDB" id="A0A809REK0"/>
<sequence length="134" mass="14568">MRLIIAILMFTMLTGCVSMEQRKATFNQSLDIYVGKNADDLVLAKGPPTSSFTLSTGAKVFEYSNSQSVTRGGNSYTTMQPMFVPGANGGGSWMSIPTQRTTPLSSYEYFCKVLFKISAANIVESWSAQGNGCY</sequence>